<name>A0A6J6P3P3_9ZZZZ</name>
<protein>
    <submittedName>
        <fullName evidence="1">Unannotated protein</fullName>
    </submittedName>
</protein>
<evidence type="ECO:0000313" key="1">
    <source>
        <dbReference type="EMBL" id="CAB4691295.1"/>
    </source>
</evidence>
<dbReference type="AlphaFoldDB" id="A0A6J6P3P3"/>
<proteinExistence type="predicted"/>
<dbReference type="EMBL" id="CAEZXO010000004">
    <property type="protein sequence ID" value="CAB4691295.1"/>
    <property type="molecule type" value="Genomic_DNA"/>
</dbReference>
<accession>A0A6J6P3P3</accession>
<dbReference type="Pfam" id="PF09225">
    <property type="entry name" value="Endonuc-PvuII"/>
    <property type="match status" value="1"/>
</dbReference>
<reference evidence="1" key="1">
    <citation type="submission" date="2020-05" db="EMBL/GenBank/DDBJ databases">
        <authorList>
            <person name="Chiriac C."/>
            <person name="Salcher M."/>
            <person name="Ghai R."/>
            <person name="Kavagutti S V."/>
        </authorList>
    </citation>
    <scope>NUCLEOTIDE SEQUENCE</scope>
</reference>
<gene>
    <name evidence="1" type="ORF">UFOPK2510_00709</name>
</gene>
<organism evidence="1">
    <name type="scientific">freshwater metagenome</name>
    <dbReference type="NCBI Taxonomy" id="449393"/>
    <lineage>
        <taxon>unclassified sequences</taxon>
        <taxon>metagenomes</taxon>
        <taxon>ecological metagenomes</taxon>
    </lineage>
</organism>
<dbReference type="Gene3D" id="3.40.210.10">
    <property type="entry name" value="PVUII Endonuclease, subunit A"/>
    <property type="match status" value="1"/>
</dbReference>
<sequence length="200" mass="22386">MSLIASASGTRVVRRCELTEDNAGVDVQDNSREKAMAELLGLSTTGKRNGFDAVDSSGNPYELKTTSVRDVGTGRDVGRVWIEKIRAGYFIAAKTDMTIKSEWKPSEVIFCHPSDLEEWIAEKLENRIAIDEELRDRVLANLGDSVTEEEKTRIVYLMGRGMTYNNPKISWDYLLSHGVVIDLNRPAEHLAELVSSRPLQ</sequence>
<dbReference type="InterPro" id="IPR038402">
    <property type="entry name" value="PvuII_sf"/>
</dbReference>
<dbReference type="InterPro" id="IPR015306">
    <property type="entry name" value="Restrct_endonuc_II_PvuII"/>
</dbReference>